<evidence type="ECO:0000313" key="3">
    <source>
        <dbReference type="EMBL" id="EMB21236.1"/>
    </source>
</evidence>
<gene>
    <name evidence="3" type="ORF">HMPREF9733_02486</name>
</gene>
<accession>M2ADN8</accession>
<dbReference type="EMBL" id="AGDZ01000029">
    <property type="protein sequence ID" value="EMB21236.1"/>
    <property type="molecule type" value="Genomic_DNA"/>
</dbReference>
<dbReference type="Gene3D" id="1.10.3550.10">
    <property type="entry name" value="eoxyguanosinetriphosphate triphosphohydrolase domain-like"/>
    <property type="match status" value="1"/>
</dbReference>
<feature type="domain" description="HD" evidence="2">
    <location>
        <begin position="57"/>
        <end position="246"/>
    </location>
</feature>
<dbReference type="InterPro" id="IPR050135">
    <property type="entry name" value="dGTPase-like"/>
</dbReference>
<proteinExistence type="predicted"/>
<dbReference type="PROSITE" id="PS51831">
    <property type="entry name" value="HD"/>
    <property type="match status" value="1"/>
</dbReference>
<protein>
    <submittedName>
        <fullName evidence="3">Putative dGTPase</fullName>
    </submittedName>
</protein>
<dbReference type="Pfam" id="PF01966">
    <property type="entry name" value="HD"/>
    <property type="match status" value="1"/>
</dbReference>
<dbReference type="OrthoDB" id="9803619at2"/>
<dbReference type="SMART" id="SM00471">
    <property type="entry name" value="HDc"/>
    <property type="match status" value="1"/>
</dbReference>
<dbReference type="PATRIC" id="fig|999437.3.peg.2563"/>
<dbReference type="PANTHER" id="PTHR11373">
    <property type="entry name" value="DEOXYNUCLEOSIDE TRIPHOSPHATE TRIPHOSPHOHYDROLASE"/>
    <property type="match status" value="1"/>
</dbReference>
<name>M2ADN8_TREDN</name>
<dbReference type="HOGENOM" id="CLU_028163_2_0_12"/>
<comment type="caution">
    <text evidence="3">The sequence shown here is derived from an EMBL/GenBank/DDBJ whole genome shotgun (WGS) entry which is preliminary data.</text>
</comment>
<dbReference type="Gene3D" id="1.10.3410.10">
    <property type="entry name" value="putative deoxyguanosinetriphosphate triphosphohydrolase like domain"/>
    <property type="match status" value="1"/>
</dbReference>
<keyword evidence="1" id="KW-0378">Hydrolase</keyword>
<dbReference type="Proteomes" id="UP000016183">
    <property type="component" value="Unassembled WGS sequence"/>
</dbReference>
<reference evidence="3 4" key="1">
    <citation type="submission" date="2012-01" db="EMBL/GenBank/DDBJ databases">
        <title>The Genome Sequence of Treponema denticola SP33.</title>
        <authorList>
            <consortium name="The Broad Institute Genome Sequencing Platform"/>
            <person name="Earl A."/>
            <person name="Ward D."/>
            <person name="Feldgarden M."/>
            <person name="Gevers D."/>
            <person name="Blanton J.M."/>
            <person name="Fenno C.J."/>
            <person name="Baranova O.V."/>
            <person name="Mathney J."/>
            <person name="Dewhirst F.E."/>
            <person name="Izard J."/>
            <person name="Young S.K."/>
            <person name="Zeng Q."/>
            <person name="Gargeya S."/>
            <person name="Fitzgerald M."/>
            <person name="Haas B."/>
            <person name="Abouelleil A."/>
            <person name="Alvarado L."/>
            <person name="Arachchi H.M."/>
            <person name="Berlin A."/>
            <person name="Chapman S.B."/>
            <person name="Gearin G."/>
            <person name="Goldberg J."/>
            <person name="Griggs A."/>
            <person name="Gujja S."/>
            <person name="Hansen M."/>
            <person name="Heiman D."/>
            <person name="Howarth C."/>
            <person name="Larimer J."/>
            <person name="Lui A."/>
            <person name="MacDonald P.J.P."/>
            <person name="McCowen C."/>
            <person name="Montmayeur A."/>
            <person name="Murphy C."/>
            <person name="Neiman D."/>
            <person name="Pearson M."/>
            <person name="Priest M."/>
            <person name="Roberts A."/>
            <person name="Saif S."/>
            <person name="Shea T."/>
            <person name="Sisk P."/>
            <person name="Stolte C."/>
            <person name="Sykes S."/>
            <person name="Wortman J."/>
            <person name="Nusbaum C."/>
            <person name="Birren B."/>
        </authorList>
    </citation>
    <scope>NUCLEOTIDE SEQUENCE [LARGE SCALE GENOMIC DNA]</scope>
    <source>
        <strain evidence="3 4">SP33</strain>
    </source>
</reference>
<dbReference type="CDD" id="cd00077">
    <property type="entry name" value="HDc"/>
    <property type="match status" value="1"/>
</dbReference>
<dbReference type="SUPFAM" id="SSF109604">
    <property type="entry name" value="HD-domain/PDEase-like"/>
    <property type="match status" value="1"/>
</dbReference>
<dbReference type="InterPro" id="IPR026875">
    <property type="entry name" value="PHydrolase_assoc_dom"/>
</dbReference>
<dbReference type="InterPro" id="IPR003607">
    <property type="entry name" value="HD/PDEase_dom"/>
</dbReference>
<evidence type="ECO:0000259" key="2">
    <source>
        <dbReference type="PROSITE" id="PS51831"/>
    </source>
</evidence>
<sequence>MNWENIIKPENPVSREVQLRDDFERDHDRIIFSSAFRRLNQKTQVFPMPENYFVHNRMTHSIETSCIGRSLGKIIAKFIAEEYKMQDQYLFVEQIGRIIEAACLAHDIGNPPFGHSGEDAISHYFIRNDSLIKKFTDKQILDLKNFEGNAQGFRLLTQTGTDLELTSNVIVVFTKYPKEAKVDQYYDSSDASRSDQKKYGFFQNEKDRFHKIAQHFELKKLSEKEVAYSRHPLAYIVEAADDICYLTIDIEDGVRLGIVPIQEVEEILIPIIKRKCKETDFESKYKLLQDNNDKMSYMRAKSINSLCEMVQEVYKDKFTDIENGKFNTSLIDCIDGVEYVGKLKECTKSRLYSYRPVLEIEAAGFDIVSGLLDIIFDIKKDATSKRNIKIAKLFPQELTSTDLSYPAILKVTDYISGMTDGFAINLYNKIKGVKLSKIY</sequence>
<evidence type="ECO:0000313" key="4">
    <source>
        <dbReference type="Proteomes" id="UP000016183"/>
    </source>
</evidence>
<dbReference type="InterPro" id="IPR027432">
    <property type="entry name" value="dGTP_triphosphohydrolase_C"/>
</dbReference>
<dbReference type="PANTHER" id="PTHR11373:SF32">
    <property type="entry name" value="DEOXYGUANOSINETRIPHOSPHATE TRIPHOSPHOHYDROLASE"/>
    <property type="match status" value="1"/>
</dbReference>
<evidence type="ECO:0000256" key="1">
    <source>
        <dbReference type="ARBA" id="ARBA00022801"/>
    </source>
</evidence>
<dbReference type="Gene3D" id="1.10.3210.10">
    <property type="entry name" value="Hypothetical protein af1432"/>
    <property type="match status" value="1"/>
</dbReference>
<dbReference type="GO" id="GO:0008832">
    <property type="term" value="F:dGTPase activity"/>
    <property type="evidence" value="ECO:0007669"/>
    <property type="project" value="TreeGrafter"/>
</dbReference>
<dbReference type="NCBIfam" id="TIGR01353">
    <property type="entry name" value="dGTP_triPase"/>
    <property type="match status" value="1"/>
</dbReference>
<organism evidence="3 4">
    <name type="scientific">Treponema denticola SP33</name>
    <dbReference type="NCBI Taxonomy" id="999437"/>
    <lineage>
        <taxon>Bacteria</taxon>
        <taxon>Pseudomonadati</taxon>
        <taxon>Spirochaetota</taxon>
        <taxon>Spirochaetia</taxon>
        <taxon>Spirochaetales</taxon>
        <taxon>Treponemataceae</taxon>
        <taxon>Treponema</taxon>
    </lineage>
</organism>
<dbReference type="RefSeq" id="WP_010697514.1">
    <property type="nucleotide sequence ID" value="NZ_KB442454.1"/>
</dbReference>
<dbReference type="GO" id="GO:0006203">
    <property type="term" value="P:dGTP catabolic process"/>
    <property type="evidence" value="ECO:0007669"/>
    <property type="project" value="TreeGrafter"/>
</dbReference>
<dbReference type="Pfam" id="PF13286">
    <property type="entry name" value="HD_assoc"/>
    <property type="match status" value="1"/>
</dbReference>
<dbReference type="AlphaFoldDB" id="M2ADN8"/>
<dbReference type="InterPro" id="IPR023293">
    <property type="entry name" value="dGTP_triP_hydro_central_sf"/>
</dbReference>
<dbReference type="InterPro" id="IPR006674">
    <property type="entry name" value="HD_domain"/>
</dbReference>
<dbReference type="InterPro" id="IPR006261">
    <property type="entry name" value="dGTPase"/>
</dbReference>